<sequence>MVVWRHAPYLRPYSEESGESGHLAAYRRFQKLFIWDSILSMSESLLYIATSSAKSGTLKIYMLFTISEINDNKKGGSQNRAMSALLIYFEKAREAALNTDAEIMIIQKFRAVLYLLMSKSQKYLFESLYFQILSNALDRPRNATTVLSRWFMILDISYALSKAQNMINSTVAPSESTLFWGGGQIIGKQVGSQSPQNNTFNQL</sequence>
<dbReference type="Proteomes" id="UP001054945">
    <property type="component" value="Unassembled WGS sequence"/>
</dbReference>
<accession>A0AAV4Y797</accession>
<name>A0AAV4Y797_CAEEX</name>
<keyword evidence="2" id="KW-1185">Reference proteome</keyword>
<organism evidence="1 2">
    <name type="scientific">Caerostris extrusa</name>
    <name type="common">Bark spider</name>
    <name type="synonym">Caerostris bankana</name>
    <dbReference type="NCBI Taxonomy" id="172846"/>
    <lineage>
        <taxon>Eukaryota</taxon>
        <taxon>Metazoa</taxon>
        <taxon>Ecdysozoa</taxon>
        <taxon>Arthropoda</taxon>
        <taxon>Chelicerata</taxon>
        <taxon>Arachnida</taxon>
        <taxon>Araneae</taxon>
        <taxon>Araneomorphae</taxon>
        <taxon>Entelegynae</taxon>
        <taxon>Araneoidea</taxon>
        <taxon>Araneidae</taxon>
        <taxon>Caerostris</taxon>
    </lineage>
</organism>
<dbReference type="AlphaFoldDB" id="A0AAV4Y797"/>
<reference evidence="1 2" key="1">
    <citation type="submission" date="2021-06" db="EMBL/GenBank/DDBJ databases">
        <title>Caerostris extrusa draft genome.</title>
        <authorList>
            <person name="Kono N."/>
            <person name="Arakawa K."/>
        </authorList>
    </citation>
    <scope>NUCLEOTIDE SEQUENCE [LARGE SCALE GENOMIC DNA]</scope>
</reference>
<comment type="caution">
    <text evidence="1">The sequence shown here is derived from an EMBL/GenBank/DDBJ whole genome shotgun (WGS) entry which is preliminary data.</text>
</comment>
<evidence type="ECO:0000313" key="2">
    <source>
        <dbReference type="Proteomes" id="UP001054945"/>
    </source>
</evidence>
<evidence type="ECO:0000313" key="1">
    <source>
        <dbReference type="EMBL" id="GIZ03238.1"/>
    </source>
</evidence>
<dbReference type="EMBL" id="BPLR01018923">
    <property type="protein sequence ID" value="GIZ03238.1"/>
    <property type="molecule type" value="Genomic_DNA"/>
</dbReference>
<gene>
    <name evidence="1" type="ORF">CEXT_568801</name>
</gene>
<proteinExistence type="predicted"/>
<protein>
    <submittedName>
        <fullName evidence="1">Uncharacterized protein</fullName>
    </submittedName>
</protein>